<dbReference type="Pfam" id="PF00793">
    <property type="entry name" value="DAHP_synth_1"/>
    <property type="match status" value="1"/>
</dbReference>
<reference evidence="4 5" key="1">
    <citation type="submission" date="2016-09" db="EMBL/GenBank/DDBJ databases">
        <authorList>
            <person name="Capua I."/>
            <person name="De Benedictis P."/>
            <person name="Joannis T."/>
            <person name="Lombin L.H."/>
            <person name="Cattoli G."/>
        </authorList>
    </citation>
    <scope>NUCLEOTIDE SEQUENCE [LARGE SCALE GENOMIC DNA]</scope>
    <source>
        <strain evidence="4 5">A7P-90m</strain>
    </source>
</reference>
<dbReference type="SUPFAM" id="SSF48600">
    <property type="entry name" value="Chorismate mutase II"/>
    <property type="match status" value="1"/>
</dbReference>
<dbReference type="GO" id="GO:0016740">
    <property type="term" value="F:transferase activity"/>
    <property type="evidence" value="ECO:0007669"/>
    <property type="project" value="UniProtKB-KW"/>
</dbReference>
<gene>
    <name evidence="4" type="ORF">SAMN05216323_10955</name>
</gene>
<keyword evidence="5" id="KW-1185">Reference proteome</keyword>
<dbReference type="AlphaFoldDB" id="A0A1G6SIL6"/>
<feature type="domain" description="Chorismate mutase" evidence="3">
    <location>
        <begin position="267"/>
        <end position="358"/>
    </location>
</feature>
<proteinExistence type="predicted"/>
<dbReference type="RefSeq" id="WP_092440867.1">
    <property type="nucleotide sequence ID" value="NZ_FMYP01000095.1"/>
</dbReference>
<protein>
    <recommendedName>
        <fullName evidence="1">chorismate mutase</fullName>
        <ecNumber evidence="1">5.4.99.5</ecNumber>
    </recommendedName>
</protein>
<evidence type="ECO:0000313" key="4">
    <source>
        <dbReference type="EMBL" id="SDD16742.1"/>
    </source>
</evidence>
<dbReference type="Gene3D" id="1.20.59.10">
    <property type="entry name" value="Chorismate mutase"/>
    <property type="match status" value="1"/>
</dbReference>
<dbReference type="Gene3D" id="3.20.20.70">
    <property type="entry name" value="Aldolase class I"/>
    <property type="match status" value="1"/>
</dbReference>
<dbReference type="STRING" id="1640674.SAMN05216323_10955"/>
<dbReference type="GO" id="GO:0046417">
    <property type="term" value="P:chorismate metabolic process"/>
    <property type="evidence" value="ECO:0007669"/>
    <property type="project" value="InterPro"/>
</dbReference>
<dbReference type="SUPFAM" id="SSF51569">
    <property type="entry name" value="Aldolase"/>
    <property type="match status" value="1"/>
</dbReference>
<evidence type="ECO:0000256" key="1">
    <source>
        <dbReference type="ARBA" id="ARBA00012404"/>
    </source>
</evidence>
<sequence length="370" mass="41051">MLDIVTASEWFGSEFGRPIIIGGPCSAETREQVMSTALAIAEIKEVSIFRAGVWKPRTRPGNFEGAGNEALEWLAEAKAATGLKMAVEVATPAHVEAALKAGVDVLWVGARTVSNPFSVQELAAALGGVDVPVLVKNPINPDIELWIGALERINRAGCKKLAAIHRGFYPFEKRGLRNIPRWEVPIELKRLFPNLPMICDPSHIAGKWELVQSIAQQALDLDMDGLMIETHINPSVALSDARQQLTPAQLSEMVGSMSFPTSTTTDTSFARCIQTLRQRIDSLDAQMLELIAQRMKIAEEIGRFKLQQNVTILQVRRFEQILKDRLEQAEVIGLNHEFVKNLLEMVHKESILRQEAIMRSSGPGERKFPC</sequence>
<evidence type="ECO:0000256" key="2">
    <source>
        <dbReference type="ARBA" id="ARBA00022679"/>
    </source>
</evidence>
<dbReference type="OrthoDB" id="9780456at2"/>
<dbReference type="InterPro" id="IPR036979">
    <property type="entry name" value="CM_dom_sf"/>
</dbReference>
<dbReference type="SMART" id="SM00830">
    <property type="entry name" value="CM_2"/>
    <property type="match status" value="1"/>
</dbReference>
<dbReference type="InterPro" id="IPR002701">
    <property type="entry name" value="CM_II_prokaryot"/>
</dbReference>
<dbReference type="Proteomes" id="UP000199452">
    <property type="component" value="Unassembled WGS sequence"/>
</dbReference>
<dbReference type="GO" id="GO:0004106">
    <property type="term" value="F:chorismate mutase activity"/>
    <property type="evidence" value="ECO:0007669"/>
    <property type="project" value="UniProtKB-EC"/>
</dbReference>
<dbReference type="InterPro" id="IPR036263">
    <property type="entry name" value="Chorismate_II_sf"/>
</dbReference>
<organism evidence="4 5">
    <name type="scientific">Williamwhitmania taraxaci</name>
    <dbReference type="NCBI Taxonomy" id="1640674"/>
    <lineage>
        <taxon>Bacteria</taxon>
        <taxon>Pseudomonadati</taxon>
        <taxon>Bacteroidota</taxon>
        <taxon>Bacteroidia</taxon>
        <taxon>Bacteroidales</taxon>
        <taxon>Williamwhitmaniaceae</taxon>
        <taxon>Williamwhitmania</taxon>
    </lineage>
</organism>
<evidence type="ECO:0000259" key="3">
    <source>
        <dbReference type="PROSITE" id="PS51168"/>
    </source>
</evidence>
<dbReference type="InterPro" id="IPR052899">
    <property type="entry name" value="Class-I_DAHP_synthase"/>
</dbReference>
<keyword evidence="2" id="KW-0808">Transferase</keyword>
<dbReference type="PANTHER" id="PTHR43018:SF1">
    <property type="entry name" value="PROTEIN AROA(G)"/>
    <property type="match status" value="1"/>
</dbReference>
<dbReference type="EMBL" id="FMYP01000095">
    <property type="protein sequence ID" value="SDD16742.1"/>
    <property type="molecule type" value="Genomic_DNA"/>
</dbReference>
<accession>A0A1G6SIL6</accession>
<dbReference type="InterPro" id="IPR006218">
    <property type="entry name" value="DAHP1/KDSA"/>
</dbReference>
<dbReference type="PANTHER" id="PTHR43018">
    <property type="entry name" value="PHOSPHO-2-DEHYDRO-3-DEOXYHEPTONATE ALDOLASE"/>
    <property type="match status" value="1"/>
</dbReference>
<dbReference type="PROSITE" id="PS51168">
    <property type="entry name" value="CHORISMATE_MUT_2"/>
    <property type="match status" value="1"/>
</dbReference>
<dbReference type="Pfam" id="PF01817">
    <property type="entry name" value="CM_2"/>
    <property type="match status" value="1"/>
</dbReference>
<dbReference type="EC" id="5.4.99.5" evidence="1"/>
<evidence type="ECO:0000313" key="5">
    <source>
        <dbReference type="Proteomes" id="UP000199452"/>
    </source>
</evidence>
<dbReference type="InterPro" id="IPR013785">
    <property type="entry name" value="Aldolase_TIM"/>
</dbReference>
<name>A0A1G6SIL6_9BACT</name>